<proteinExistence type="predicted"/>
<accession>A0A8S2ZIT5</accession>
<keyword evidence="1" id="KW-0863">Zinc-finger</keyword>
<feature type="compositionally biased region" description="Polar residues" evidence="2">
    <location>
        <begin position="23"/>
        <end position="39"/>
    </location>
</feature>
<keyword evidence="1" id="KW-0862">Zinc</keyword>
<gene>
    <name evidence="4" type="ORF">SRO942_LOCUS50141</name>
</gene>
<dbReference type="EMBL" id="CAJOBC010139661">
    <property type="protein sequence ID" value="CAF4640981.1"/>
    <property type="molecule type" value="Genomic_DNA"/>
</dbReference>
<dbReference type="PROSITE" id="PS50158">
    <property type="entry name" value="ZF_CCHC"/>
    <property type="match status" value="1"/>
</dbReference>
<dbReference type="Proteomes" id="UP000681722">
    <property type="component" value="Unassembled WGS sequence"/>
</dbReference>
<feature type="compositionally biased region" description="Polar residues" evidence="2">
    <location>
        <begin position="1"/>
        <end position="11"/>
    </location>
</feature>
<evidence type="ECO:0000259" key="3">
    <source>
        <dbReference type="PROSITE" id="PS50158"/>
    </source>
</evidence>
<dbReference type="InterPro" id="IPR001878">
    <property type="entry name" value="Znf_CCHC"/>
</dbReference>
<protein>
    <recommendedName>
        <fullName evidence="3">CCHC-type domain-containing protein</fullName>
    </recommendedName>
</protein>
<evidence type="ECO:0000256" key="1">
    <source>
        <dbReference type="PROSITE-ProRule" id="PRU00047"/>
    </source>
</evidence>
<comment type="caution">
    <text evidence="4">The sequence shown here is derived from an EMBL/GenBank/DDBJ whole genome shotgun (WGS) entry which is preliminary data.</text>
</comment>
<dbReference type="Gene3D" id="4.10.60.10">
    <property type="entry name" value="Zinc finger, CCHC-type"/>
    <property type="match status" value="1"/>
</dbReference>
<feature type="domain" description="CCHC-type" evidence="3">
    <location>
        <begin position="87"/>
        <end position="101"/>
    </location>
</feature>
<sequence>MIDIRQTTGAPNDSFPCPPSDYYRQQPTASSVPNTNQHYFGNYPRARRPFGQPAYFNKNSQQPQRRLAPTEWRTNDASYRPSSSEGCYICGKMDHYCRDCPTLSSFKLDAVSRDGCATLHSRNPSTQQSQQEQAPLLFITILL</sequence>
<evidence type="ECO:0000313" key="5">
    <source>
        <dbReference type="Proteomes" id="UP000681722"/>
    </source>
</evidence>
<name>A0A8S2ZIT5_9BILA</name>
<evidence type="ECO:0000313" key="4">
    <source>
        <dbReference type="EMBL" id="CAF4640981.1"/>
    </source>
</evidence>
<reference evidence="4" key="1">
    <citation type="submission" date="2021-02" db="EMBL/GenBank/DDBJ databases">
        <authorList>
            <person name="Nowell W R."/>
        </authorList>
    </citation>
    <scope>NUCLEOTIDE SEQUENCE</scope>
</reference>
<dbReference type="GO" id="GO:0008270">
    <property type="term" value="F:zinc ion binding"/>
    <property type="evidence" value="ECO:0007669"/>
    <property type="project" value="UniProtKB-KW"/>
</dbReference>
<dbReference type="InterPro" id="IPR036875">
    <property type="entry name" value="Znf_CCHC_sf"/>
</dbReference>
<dbReference type="AlphaFoldDB" id="A0A8S2ZIT5"/>
<dbReference type="GO" id="GO:0003676">
    <property type="term" value="F:nucleic acid binding"/>
    <property type="evidence" value="ECO:0007669"/>
    <property type="project" value="InterPro"/>
</dbReference>
<feature type="non-terminal residue" evidence="4">
    <location>
        <position position="143"/>
    </location>
</feature>
<feature type="region of interest" description="Disordered" evidence="2">
    <location>
        <begin position="1"/>
        <end position="82"/>
    </location>
</feature>
<organism evidence="4 5">
    <name type="scientific">Didymodactylos carnosus</name>
    <dbReference type="NCBI Taxonomy" id="1234261"/>
    <lineage>
        <taxon>Eukaryota</taxon>
        <taxon>Metazoa</taxon>
        <taxon>Spiralia</taxon>
        <taxon>Gnathifera</taxon>
        <taxon>Rotifera</taxon>
        <taxon>Eurotatoria</taxon>
        <taxon>Bdelloidea</taxon>
        <taxon>Philodinida</taxon>
        <taxon>Philodinidae</taxon>
        <taxon>Didymodactylos</taxon>
    </lineage>
</organism>
<dbReference type="SUPFAM" id="SSF57756">
    <property type="entry name" value="Retrovirus zinc finger-like domains"/>
    <property type="match status" value="1"/>
</dbReference>
<keyword evidence="1" id="KW-0479">Metal-binding</keyword>
<evidence type="ECO:0000256" key="2">
    <source>
        <dbReference type="SAM" id="MobiDB-lite"/>
    </source>
</evidence>
<dbReference type="SMART" id="SM00343">
    <property type="entry name" value="ZnF_C2HC"/>
    <property type="match status" value="1"/>
</dbReference>